<sequence length="465" mass="50867">MMDEQDEDSTPRMALRERAALLLREYLDRVHSRTDRLLAWLTLVQWGLALAMAAFWSPRSTLLGMALPLGALLSVVPLVLARVFPGATATRHAMAVSQALWSALLIHLSDGRIETHFHIFASLALLSLYRDPRVLLSATATLLADHAVRGALWPESVYGVAHPESWRFLEHALWIGVFDVVLIFTCRGMWREQREVAVRRAELELAREREGTKARELDRALRELGGFQEHLIRVEKLAAVGQLAASVGHELRNPLAAVRNAHAYLSRKLTKDPAGAAEDPRVTQFLGVMERELSACAKIISDLLDFARERPPALQPCPLRPLVDEALSVVPPRDGVRIVNGVPESLPVPNLDKEQFRQVLVNLVQNAVEAMPPGRTGEVSVLAEGGEAGPWSVRVVDDGSGIPPDVLPKIFEPLFTTKTRGTGLGLAIVANMVQRHGGTISVRSEAGRGSEFTIQLPASAAAQAA</sequence>
<gene>
    <name evidence="11" type="ORF">JY651_37460</name>
</gene>
<dbReference type="InterPro" id="IPR005467">
    <property type="entry name" value="His_kinase_dom"/>
</dbReference>
<feature type="transmembrane region" description="Helical" evidence="9">
    <location>
        <begin position="37"/>
        <end position="56"/>
    </location>
</feature>
<keyword evidence="5" id="KW-0547">Nucleotide-binding</keyword>
<evidence type="ECO:0000259" key="10">
    <source>
        <dbReference type="PROSITE" id="PS50109"/>
    </source>
</evidence>
<dbReference type="CDD" id="cd00082">
    <property type="entry name" value="HisKA"/>
    <property type="match status" value="1"/>
</dbReference>
<dbReference type="SUPFAM" id="SSF47384">
    <property type="entry name" value="Homodimeric domain of signal transducing histidine kinase"/>
    <property type="match status" value="1"/>
</dbReference>
<dbReference type="InterPro" id="IPR003661">
    <property type="entry name" value="HisK_dim/P_dom"/>
</dbReference>
<feature type="transmembrane region" description="Helical" evidence="9">
    <location>
        <begin position="62"/>
        <end position="84"/>
    </location>
</feature>
<evidence type="ECO:0000256" key="7">
    <source>
        <dbReference type="ARBA" id="ARBA00022840"/>
    </source>
</evidence>
<accession>A0ABX7NR48</accession>
<evidence type="ECO:0000256" key="6">
    <source>
        <dbReference type="ARBA" id="ARBA00022777"/>
    </source>
</evidence>
<keyword evidence="6 11" id="KW-0418">Kinase</keyword>
<dbReference type="InterPro" id="IPR036097">
    <property type="entry name" value="HisK_dim/P_sf"/>
</dbReference>
<keyword evidence="7" id="KW-0067">ATP-binding</keyword>
<organism evidence="11 12">
    <name type="scientific">Pyxidicoccus parkwayensis</name>
    <dbReference type="NCBI Taxonomy" id="2813578"/>
    <lineage>
        <taxon>Bacteria</taxon>
        <taxon>Pseudomonadati</taxon>
        <taxon>Myxococcota</taxon>
        <taxon>Myxococcia</taxon>
        <taxon>Myxococcales</taxon>
        <taxon>Cystobacterineae</taxon>
        <taxon>Myxococcaceae</taxon>
        <taxon>Pyxidicoccus</taxon>
    </lineage>
</organism>
<keyword evidence="8" id="KW-0902">Two-component regulatory system</keyword>
<evidence type="ECO:0000256" key="8">
    <source>
        <dbReference type="ARBA" id="ARBA00023012"/>
    </source>
</evidence>
<evidence type="ECO:0000256" key="9">
    <source>
        <dbReference type="SAM" id="Phobius"/>
    </source>
</evidence>
<keyword evidence="3" id="KW-0597">Phosphoprotein</keyword>
<dbReference type="SUPFAM" id="SSF55874">
    <property type="entry name" value="ATPase domain of HSP90 chaperone/DNA topoisomerase II/histidine kinase"/>
    <property type="match status" value="1"/>
</dbReference>
<dbReference type="Proteomes" id="UP000662747">
    <property type="component" value="Chromosome"/>
</dbReference>
<dbReference type="CDD" id="cd00075">
    <property type="entry name" value="HATPase"/>
    <property type="match status" value="1"/>
</dbReference>
<dbReference type="Gene3D" id="1.10.287.130">
    <property type="match status" value="1"/>
</dbReference>
<reference evidence="11 12" key="1">
    <citation type="submission" date="2021-02" db="EMBL/GenBank/DDBJ databases">
        <title>De Novo genome assembly of isolated myxobacteria.</title>
        <authorList>
            <person name="Stevens D.C."/>
        </authorList>
    </citation>
    <scope>NUCLEOTIDE SEQUENCE [LARGE SCALE GENOMIC DNA]</scope>
    <source>
        <strain evidence="12">SCPEA02</strain>
    </source>
</reference>
<name>A0ABX7NR48_9BACT</name>
<dbReference type="PANTHER" id="PTHR43065:SF10">
    <property type="entry name" value="PEROXIDE STRESS-ACTIVATED HISTIDINE KINASE MAK3"/>
    <property type="match status" value="1"/>
</dbReference>
<dbReference type="EC" id="2.7.13.3" evidence="2"/>
<dbReference type="EMBL" id="CP071090">
    <property type="protein sequence ID" value="QSQ20871.1"/>
    <property type="molecule type" value="Genomic_DNA"/>
</dbReference>
<evidence type="ECO:0000313" key="12">
    <source>
        <dbReference type="Proteomes" id="UP000662747"/>
    </source>
</evidence>
<evidence type="ECO:0000256" key="4">
    <source>
        <dbReference type="ARBA" id="ARBA00022679"/>
    </source>
</evidence>
<keyword evidence="12" id="KW-1185">Reference proteome</keyword>
<comment type="catalytic activity">
    <reaction evidence="1">
        <text>ATP + protein L-histidine = ADP + protein N-phospho-L-histidine.</text>
        <dbReference type="EC" id="2.7.13.3"/>
    </reaction>
</comment>
<evidence type="ECO:0000256" key="1">
    <source>
        <dbReference type="ARBA" id="ARBA00000085"/>
    </source>
</evidence>
<keyword evidence="9" id="KW-0812">Transmembrane</keyword>
<dbReference type="RefSeq" id="WP_206722451.1">
    <property type="nucleotide sequence ID" value="NZ_CP071090.1"/>
</dbReference>
<keyword evidence="9" id="KW-1133">Transmembrane helix</keyword>
<dbReference type="InterPro" id="IPR004358">
    <property type="entry name" value="Sig_transdc_His_kin-like_C"/>
</dbReference>
<dbReference type="InterPro" id="IPR036890">
    <property type="entry name" value="HATPase_C_sf"/>
</dbReference>
<evidence type="ECO:0000256" key="5">
    <source>
        <dbReference type="ARBA" id="ARBA00022741"/>
    </source>
</evidence>
<dbReference type="GO" id="GO:0016301">
    <property type="term" value="F:kinase activity"/>
    <property type="evidence" value="ECO:0007669"/>
    <property type="project" value="UniProtKB-KW"/>
</dbReference>
<dbReference type="PRINTS" id="PR00344">
    <property type="entry name" value="BCTRLSENSOR"/>
</dbReference>
<feature type="domain" description="Histidine kinase" evidence="10">
    <location>
        <begin position="246"/>
        <end position="460"/>
    </location>
</feature>
<evidence type="ECO:0000313" key="11">
    <source>
        <dbReference type="EMBL" id="QSQ20871.1"/>
    </source>
</evidence>
<dbReference type="PROSITE" id="PS50109">
    <property type="entry name" value="HIS_KIN"/>
    <property type="match status" value="1"/>
</dbReference>
<proteinExistence type="predicted"/>
<dbReference type="PANTHER" id="PTHR43065">
    <property type="entry name" value="SENSOR HISTIDINE KINASE"/>
    <property type="match status" value="1"/>
</dbReference>
<dbReference type="InterPro" id="IPR003594">
    <property type="entry name" value="HATPase_dom"/>
</dbReference>
<keyword evidence="4" id="KW-0808">Transferase</keyword>
<dbReference type="SMART" id="SM00388">
    <property type="entry name" value="HisKA"/>
    <property type="match status" value="1"/>
</dbReference>
<evidence type="ECO:0000256" key="3">
    <source>
        <dbReference type="ARBA" id="ARBA00022553"/>
    </source>
</evidence>
<dbReference type="Pfam" id="PF00512">
    <property type="entry name" value="HisKA"/>
    <property type="match status" value="1"/>
</dbReference>
<protein>
    <recommendedName>
        <fullName evidence="2">histidine kinase</fullName>
        <ecNumber evidence="2">2.7.13.3</ecNumber>
    </recommendedName>
</protein>
<dbReference type="Pfam" id="PF02518">
    <property type="entry name" value="HATPase_c"/>
    <property type="match status" value="1"/>
</dbReference>
<dbReference type="Gene3D" id="3.30.565.10">
    <property type="entry name" value="Histidine kinase-like ATPase, C-terminal domain"/>
    <property type="match status" value="1"/>
</dbReference>
<evidence type="ECO:0000256" key="2">
    <source>
        <dbReference type="ARBA" id="ARBA00012438"/>
    </source>
</evidence>
<keyword evidence="9" id="KW-0472">Membrane</keyword>
<dbReference type="SMART" id="SM00387">
    <property type="entry name" value="HATPase_c"/>
    <property type="match status" value="1"/>
</dbReference>